<accession>A0A9P5VMX4</accession>
<proteinExistence type="predicted"/>
<dbReference type="AlphaFoldDB" id="A0A9P5VMX4"/>
<evidence type="ECO:0000313" key="4">
    <source>
        <dbReference type="Proteomes" id="UP000696485"/>
    </source>
</evidence>
<evidence type="ECO:0000256" key="2">
    <source>
        <dbReference type="SAM" id="SignalP"/>
    </source>
</evidence>
<organism evidence="3 4">
    <name type="scientific">Podila minutissima</name>
    <dbReference type="NCBI Taxonomy" id="64525"/>
    <lineage>
        <taxon>Eukaryota</taxon>
        <taxon>Fungi</taxon>
        <taxon>Fungi incertae sedis</taxon>
        <taxon>Mucoromycota</taxon>
        <taxon>Mortierellomycotina</taxon>
        <taxon>Mortierellomycetes</taxon>
        <taxon>Mortierellales</taxon>
        <taxon>Mortierellaceae</taxon>
        <taxon>Podila</taxon>
    </lineage>
</organism>
<feature type="chain" id="PRO_5040302687" evidence="2">
    <location>
        <begin position="22"/>
        <end position="306"/>
    </location>
</feature>
<gene>
    <name evidence="3" type="ORF">BG006_004245</name>
</gene>
<evidence type="ECO:0000256" key="1">
    <source>
        <dbReference type="SAM" id="MobiDB-lite"/>
    </source>
</evidence>
<dbReference type="Proteomes" id="UP000696485">
    <property type="component" value="Unassembled WGS sequence"/>
</dbReference>
<keyword evidence="2" id="KW-0732">Signal</keyword>
<dbReference type="EMBL" id="JAAAUY010000234">
    <property type="protein sequence ID" value="KAF9332882.1"/>
    <property type="molecule type" value="Genomic_DNA"/>
</dbReference>
<comment type="caution">
    <text evidence="3">The sequence shown here is derived from an EMBL/GenBank/DDBJ whole genome shotgun (WGS) entry which is preliminary data.</text>
</comment>
<sequence>MRLSIAASIAAIVACASVTTAQDATCTPLLVNYDPSASGTFQKCYTDQVYNAALVSSGASPDYKDIIKSVCSKPACAASTLSSATSQYITACGASIDAEAAASGGNILQLGKNALEVFFAEPIRDAYCALDPNAPRLPSPQVTPPAYCLATEVANPVNRFVSQLGTYLTGGSIRSTQEPFFLRNLDAADVCSPCSQIAVSGTVDYLSDNLMPRIAPFYTPEFVNYWTKFVAEYNKMCKTSIVQTWPSGTLKVTVPGVPTGNPSTDMPKPTSASAAPTSTPTQASAAGSLKPAGAVAFVAMVAAALF</sequence>
<name>A0A9P5VMX4_9FUNG</name>
<feature type="signal peptide" evidence="2">
    <location>
        <begin position="1"/>
        <end position="21"/>
    </location>
</feature>
<evidence type="ECO:0000313" key="3">
    <source>
        <dbReference type="EMBL" id="KAF9332882.1"/>
    </source>
</evidence>
<feature type="region of interest" description="Disordered" evidence="1">
    <location>
        <begin position="253"/>
        <end position="286"/>
    </location>
</feature>
<reference evidence="3" key="1">
    <citation type="journal article" date="2020" name="Fungal Divers.">
        <title>Resolving the Mortierellaceae phylogeny through synthesis of multi-gene phylogenetics and phylogenomics.</title>
        <authorList>
            <person name="Vandepol N."/>
            <person name="Liber J."/>
            <person name="Desiro A."/>
            <person name="Na H."/>
            <person name="Kennedy M."/>
            <person name="Barry K."/>
            <person name="Grigoriev I.V."/>
            <person name="Miller A.N."/>
            <person name="O'Donnell K."/>
            <person name="Stajich J.E."/>
            <person name="Bonito G."/>
        </authorList>
    </citation>
    <scope>NUCLEOTIDE SEQUENCE</scope>
    <source>
        <strain evidence="3">NVP1</strain>
    </source>
</reference>
<keyword evidence="4" id="KW-1185">Reference proteome</keyword>
<dbReference type="PROSITE" id="PS51257">
    <property type="entry name" value="PROKAR_LIPOPROTEIN"/>
    <property type="match status" value="1"/>
</dbReference>
<feature type="compositionally biased region" description="Low complexity" evidence="1">
    <location>
        <begin position="267"/>
        <end position="286"/>
    </location>
</feature>
<protein>
    <submittedName>
        <fullName evidence="3">Uncharacterized protein</fullName>
    </submittedName>
</protein>